<comment type="caution">
    <text evidence="3">The sequence shown here is derived from an EMBL/GenBank/DDBJ whole genome shotgun (WGS) entry which is preliminary data.</text>
</comment>
<dbReference type="SUPFAM" id="SSF57997">
    <property type="entry name" value="Tropomyosin"/>
    <property type="match status" value="1"/>
</dbReference>
<dbReference type="RefSeq" id="WP_209481805.1">
    <property type="nucleotide sequence ID" value="NZ_JAGGKK010000020.1"/>
</dbReference>
<evidence type="ECO:0000256" key="2">
    <source>
        <dbReference type="SAM" id="Phobius"/>
    </source>
</evidence>
<feature type="transmembrane region" description="Helical" evidence="2">
    <location>
        <begin position="12"/>
        <end position="30"/>
    </location>
</feature>
<proteinExistence type="predicted"/>
<keyword evidence="4" id="KW-1185">Reference proteome</keyword>
<evidence type="ECO:0000256" key="1">
    <source>
        <dbReference type="SAM" id="Coils"/>
    </source>
</evidence>
<name>A0ABS4HHV9_9BACI</name>
<accession>A0ABS4HHV9</accession>
<dbReference type="Gene3D" id="1.20.120.330">
    <property type="entry name" value="Nucleotidyltransferases domain 2"/>
    <property type="match status" value="1"/>
</dbReference>
<keyword evidence="1" id="KW-0175">Coiled coil</keyword>
<sequence>MGKIKSLFKTKWIWIAVTIIVVVISVFGIHNVGYSKGQDSLTAEVNKELLNYEQIQEKVGEAEQTLVDVNNKIETAESDLKTIEEKVAKNQDELDKLQELASNRDGLETDISQAENTLSTIKQNIESKTEELQSLTGKLQKAEGKPLKLEAGHYVVGNDLPIGRYKITPTQGSGNVFIDSGSGEGKVSETLGPNPDYHLSSYVFFAENGDTMELNVPVTFTPVE</sequence>
<keyword evidence="2" id="KW-0472">Membrane</keyword>
<dbReference type="Proteomes" id="UP001519328">
    <property type="component" value="Unassembled WGS sequence"/>
</dbReference>
<gene>
    <name evidence="3" type="ORF">J2Z82_003271</name>
</gene>
<reference evidence="3 4" key="1">
    <citation type="submission" date="2021-03" db="EMBL/GenBank/DDBJ databases">
        <title>Genomic Encyclopedia of Type Strains, Phase IV (KMG-IV): sequencing the most valuable type-strain genomes for metagenomic binning, comparative biology and taxonomic classification.</title>
        <authorList>
            <person name="Goeker M."/>
        </authorList>
    </citation>
    <scope>NUCLEOTIDE SEQUENCE [LARGE SCALE GENOMIC DNA]</scope>
    <source>
        <strain evidence="3 4">DSM 21085</strain>
    </source>
</reference>
<dbReference type="EMBL" id="JAGGKK010000020">
    <property type="protein sequence ID" value="MBP1950314.1"/>
    <property type="molecule type" value="Genomic_DNA"/>
</dbReference>
<keyword evidence="2" id="KW-0812">Transmembrane</keyword>
<evidence type="ECO:0000313" key="4">
    <source>
        <dbReference type="Proteomes" id="UP001519328"/>
    </source>
</evidence>
<keyword evidence="2" id="KW-1133">Transmembrane helix</keyword>
<evidence type="ECO:0000313" key="3">
    <source>
        <dbReference type="EMBL" id="MBP1950314.1"/>
    </source>
</evidence>
<organism evidence="3 4">
    <name type="scientific">Virgibacillus litoralis</name>
    <dbReference type="NCBI Taxonomy" id="578221"/>
    <lineage>
        <taxon>Bacteria</taxon>
        <taxon>Bacillati</taxon>
        <taxon>Bacillota</taxon>
        <taxon>Bacilli</taxon>
        <taxon>Bacillales</taxon>
        <taxon>Bacillaceae</taxon>
        <taxon>Virgibacillus</taxon>
    </lineage>
</organism>
<protein>
    <submittedName>
        <fullName evidence="3">RND superfamily exporter protein</fullName>
    </submittedName>
</protein>
<feature type="coiled-coil region" evidence="1">
    <location>
        <begin position="38"/>
        <end position="145"/>
    </location>
</feature>